<evidence type="ECO:0000313" key="5">
    <source>
        <dbReference type="Proteomes" id="UP000028703"/>
    </source>
</evidence>
<dbReference type="PANTHER" id="PTHR35089:SF1">
    <property type="entry name" value="CHAPERONE PROTEIN SKP"/>
    <property type="match status" value="1"/>
</dbReference>
<dbReference type="eggNOG" id="COG2825">
    <property type="taxonomic scope" value="Bacteria"/>
</dbReference>
<dbReference type="InterPro" id="IPR024930">
    <property type="entry name" value="Skp_dom_sf"/>
</dbReference>
<gene>
    <name evidence="4" type="ORF">IX38_03605</name>
</gene>
<dbReference type="OrthoDB" id="1524711at2"/>
<name>A0A085ZYS6_9FLAO</name>
<dbReference type="InterPro" id="IPR005632">
    <property type="entry name" value="Chaperone_Skp"/>
</dbReference>
<dbReference type="Pfam" id="PF03938">
    <property type="entry name" value="OmpH"/>
    <property type="match status" value="1"/>
</dbReference>
<comment type="similarity">
    <text evidence="1">Belongs to the Skp family.</text>
</comment>
<dbReference type="PANTHER" id="PTHR35089">
    <property type="entry name" value="CHAPERONE PROTEIN SKP"/>
    <property type="match status" value="1"/>
</dbReference>
<proteinExistence type="inferred from homology"/>
<dbReference type="SMART" id="SM00935">
    <property type="entry name" value="OmpH"/>
    <property type="match status" value="1"/>
</dbReference>
<dbReference type="EMBL" id="JPRO01000001">
    <property type="protein sequence ID" value="KFF09590.1"/>
    <property type="molecule type" value="Genomic_DNA"/>
</dbReference>
<dbReference type="RefSeq" id="WP_034701559.1">
    <property type="nucleotide sequence ID" value="NZ_JPRO01000001.1"/>
</dbReference>
<evidence type="ECO:0000256" key="2">
    <source>
        <dbReference type="ARBA" id="ARBA00022729"/>
    </source>
</evidence>
<sequence length="167" mass="18214">MKKLSVLFAAVIMVVSVSMAKAQKLASVDLMGVLNAMPEKKKADTDIKAFLDAKQAEIKKKTDAAQTKFQQYQTEAPKKTAEENTAREAEMKKLGEEIQQMQEKAQKDLQGKQDVAFGPIEKKLNDAIEKVAKANGYEFILDANSGAFVYKGGADATAAVKKELGIN</sequence>
<keyword evidence="5" id="KW-1185">Reference proteome</keyword>
<evidence type="ECO:0000313" key="4">
    <source>
        <dbReference type="EMBL" id="KFF09590.1"/>
    </source>
</evidence>
<dbReference type="STRING" id="421531.IX38_03605"/>
<keyword evidence="2 3" id="KW-0732">Signal</keyword>
<accession>A0A085ZYS6</accession>
<dbReference type="GO" id="GO:0051082">
    <property type="term" value="F:unfolded protein binding"/>
    <property type="evidence" value="ECO:0007669"/>
    <property type="project" value="InterPro"/>
</dbReference>
<dbReference type="SUPFAM" id="SSF111384">
    <property type="entry name" value="OmpH-like"/>
    <property type="match status" value="1"/>
</dbReference>
<dbReference type="Gene3D" id="3.30.910.20">
    <property type="entry name" value="Skp domain"/>
    <property type="match status" value="1"/>
</dbReference>
<evidence type="ECO:0000256" key="1">
    <source>
        <dbReference type="ARBA" id="ARBA00009091"/>
    </source>
</evidence>
<feature type="chain" id="PRO_5001801980" evidence="3">
    <location>
        <begin position="21"/>
        <end position="167"/>
    </location>
</feature>
<reference evidence="4 5" key="1">
    <citation type="submission" date="2014-07" db="EMBL/GenBank/DDBJ databases">
        <title>Genome of Chryseobacterium luteum DSM 18605.</title>
        <authorList>
            <person name="Stropko S.J."/>
            <person name="Pipes S.E."/>
            <person name="Newman J.D."/>
        </authorList>
    </citation>
    <scope>NUCLEOTIDE SEQUENCE [LARGE SCALE GENOMIC DNA]</scope>
    <source>
        <strain evidence="4 5">DSM 18605</strain>
    </source>
</reference>
<dbReference type="GO" id="GO:0005829">
    <property type="term" value="C:cytosol"/>
    <property type="evidence" value="ECO:0007669"/>
    <property type="project" value="TreeGrafter"/>
</dbReference>
<organism evidence="4 5">
    <name type="scientific">Chryseobacterium luteum</name>
    <dbReference type="NCBI Taxonomy" id="421531"/>
    <lineage>
        <taxon>Bacteria</taxon>
        <taxon>Pseudomonadati</taxon>
        <taxon>Bacteroidota</taxon>
        <taxon>Flavobacteriia</taxon>
        <taxon>Flavobacteriales</taxon>
        <taxon>Weeksellaceae</taxon>
        <taxon>Chryseobacterium group</taxon>
        <taxon>Chryseobacterium</taxon>
    </lineage>
</organism>
<protein>
    <submittedName>
        <fullName evidence="4">Molecular chaperone Skp</fullName>
    </submittedName>
</protein>
<comment type="caution">
    <text evidence="4">The sequence shown here is derived from an EMBL/GenBank/DDBJ whole genome shotgun (WGS) entry which is preliminary data.</text>
</comment>
<evidence type="ECO:0000256" key="3">
    <source>
        <dbReference type="SAM" id="SignalP"/>
    </source>
</evidence>
<dbReference type="AlphaFoldDB" id="A0A085ZYS6"/>
<dbReference type="GO" id="GO:0050821">
    <property type="term" value="P:protein stabilization"/>
    <property type="evidence" value="ECO:0007669"/>
    <property type="project" value="TreeGrafter"/>
</dbReference>
<dbReference type="Proteomes" id="UP000028703">
    <property type="component" value="Unassembled WGS sequence"/>
</dbReference>
<feature type="signal peptide" evidence="3">
    <location>
        <begin position="1"/>
        <end position="20"/>
    </location>
</feature>